<feature type="region of interest" description="Disordered" evidence="1">
    <location>
        <begin position="712"/>
        <end position="735"/>
    </location>
</feature>
<feature type="region of interest" description="Disordered" evidence="1">
    <location>
        <begin position="488"/>
        <end position="508"/>
    </location>
</feature>
<accession>A0A640KL69</accession>
<protein>
    <submittedName>
        <fullName evidence="2">Uncharacterized protein</fullName>
    </submittedName>
</protein>
<comment type="caution">
    <text evidence="2">The sequence shown here is derived from an EMBL/GenBank/DDBJ whole genome shotgun (WGS) entry which is preliminary data.</text>
</comment>
<evidence type="ECO:0000313" key="2">
    <source>
        <dbReference type="EMBL" id="GET90078.1"/>
    </source>
</evidence>
<sequence>MRVMVPAGPKESSPTLSKLTLKSAAPQPTSTSLQNVSSNSTVEITDALSLSSGVATTVITGTSARSCSSCFSPYTAGSDSVSALQDFDTHGIEAEFASLALDLSDLSPSASTAGVSHAVEQPPASVTQTLPKRKYPSLLTQLAHEIRWMHKNLRHGYNSNATPRVGCIYGASPSLRSLTSDSTCIDEEKEELLCKTSLRSSMRYSSPLKNTMMNHSDSDLRHHAHGAASSRNPCRRRLHRGKVEQVQPVTLPEVIPDPYAPPSCQYVVQNFAVMVTGGDAFGRACNGSPSSSIMRAAYGDRVDEAAVFFRTNPVAEPALSPGEASRMEDTYWGHGYSLSAVDFSRGDTSDVELVDQVDGSPADLGGLMVDCACSASGIHKGAPADGDAAASSDPYQVFFSGVMDLQRQLHSLGQKTASLRSLYEQEQRARLRFKGKGQHLSWTRTVEAANTIYFWRQKVSILRLFESQYLSMLKSFQHELQLVDPNGEKAQQLRRSPESTADKSGATTSVMQARRRFVSSLQVISVQEQHLQKLGEQMEACWKANAILREELRHFEHREVRVPHSTFATAGMDAEHFIASLPPRTSVFGFHSVLSHTSVQSLDSLGSTETPMLLTAQNLSFISSGDDSDGEVVKAVSTHSIAAIHSNSGSNRSARSVDHTTPQPLGDSAASAVPLVWCMKPASIVSSTQLSPVLPKRLKCVIRSVTLDHEECGGDNSSSRIAPSYSNLSAPTTGSQTRLCSERHVTFALEPEVLDARPRLSSHSRTVELLEQICLDKQSPCNSLPLMQSALEERLTELAQLRGQFDGAVASEAPTLMPIFTPPPCTTTTSSTGDIVNHSRDEATVPSQKLFPSAAISALRKKSNSSQYRKVKPEECSVCSIM</sequence>
<evidence type="ECO:0000313" key="3">
    <source>
        <dbReference type="Proteomes" id="UP000419144"/>
    </source>
</evidence>
<dbReference type="OrthoDB" id="264874at2759"/>
<proteinExistence type="predicted"/>
<dbReference type="Proteomes" id="UP000419144">
    <property type="component" value="Unassembled WGS sequence"/>
</dbReference>
<evidence type="ECO:0000256" key="1">
    <source>
        <dbReference type="SAM" id="MobiDB-lite"/>
    </source>
</evidence>
<gene>
    <name evidence="2" type="ORF">LtaPh_2816000</name>
</gene>
<dbReference type="VEuPathDB" id="TriTrypDB:LtaPh_2816000"/>
<name>A0A640KL69_LEITA</name>
<dbReference type="EMBL" id="BLBS01000039">
    <property type="protein sequence ID" value="GET90078.1"/>
    <property type="molecule type" value="Genomic_DNA"/>
</dbReference>
<reference evidence="2" key="1">
    <citation type="submission" date="2019-11" db="EMBL/GenBank/DDBJ databases">
        <title>Leishmania tarentolae CDS.</title>
        <authorList>
            <person name="Goto Y."/>
            <person name="Yamagishi J."/>
        </authorList>
    </citation>
    <scope>NUCLEOTIDE SEQUENCE [LARGE SCALE GENOMIC DNA]</scope>
    <source>
        <strain evidence="2">Parrot Tar II</strain>
    </source>
</reference>
<feature type="compositionally biased region" description="Polar residues" evidence="1">
    <location>
        <begin position="715"/>
        <end position="735"/>
    </location>
</feature>
<dbReference type="AlphaFoldDB" id="A0A640KL69"/>
<organism evidence="2 3">
    <name type="scientific">Leishmania tarentolae</name>
    <name type="common">Sauroleishmania tarentolae</name>
    <dbReference type="NCBI Taxonomy" id="5689"/>
    <lineage>
        <taxon>Eukaryota</taxon>
        <taxon>Discoba</taxon>
        <taxon>Euglenozoa</taxon>
        <taxon>Kinetoplastea</taxon>
        <taxon>Metakinetoplastina</taxon>
        <taxon>Trypanosomatida</taxon>
        <taxon>Trypanosomatidae</taxon>
        <taxon>Leishmaniinae</taxon>
        <taxon>Leishmania</taxon>
        <taxon>lizard Leishmania</taxon>
    </lineage>
</organism>
<keyword evidence="3" id="KW-1185">Reference proteome</keyword>